<dbReference type="InterPro" id="IPR004131">
    <property type="entry name" value="PPase-energised_H-pump"/>
</dbReference>
<comment type="subcellular location">
    <subcellularLocation>
        <location evidence="1">Endomembrane system</location>
        <topology evidence="1">Multi-pass membrane protein</topology>
    </subcellularLocation>
</comment>
<dbReference type="KEGG" id="tet:TTHERM_00059370"/>
<dbReference type="GO" id="GO:0016020">
    <property type="term" value="C:membrane"/>
    <property type="evidence" value="ECO:0007669"/>
    <property type="project" value="InterPro"/>
</dbReference>
<feature type="transmembrane region" description="Helical" evidence="10">
    <location>
        <begin position="202"/>
        <end position="220"/>
    </location>
</feature>
<accession>X1W3P9</accession>
<feature type="transmembrane region" description="Helical" evidence="10">
    <location>
        <begin position="353"/>
        <end position="373"/>
    </location>
</feature>
<dbReference type="Proteomes" id="UP000009168">
    <property type="component" value="Unassembled WGS sequence"/>
</dbReference>
<feature type="transmembrane region" description="Helical" evidence="10">
    <location>
        <begin position="90"/>
        <end position="109"/>
    </location>
</feature>
<feature type="transmembrane region" description="Helical" evidence="10">
    <location>
        <begin position="155"/>
        <end position="182"/>
    </location>
</feature>
<dbReference type="GeneID" id="24439759"/>
<gene>
    <name evidence="11" type="ORF">TTHERM_00059370</name>
</gene>
<evidence type="ECO:0000256" key="4">
    <source>
        <dbReference type="ARBA" id="ARBA00022692"/>
    </source>
</evidence>
<keyword evidence="5" id="KW-0460">Magnesium</keyword>
<feature type="transmembrane region" description="Helical" evidence="10">
    <location>
        <begin position="638"/>
        <end position="656"/>
    </location>
</feature>
<evidence type="ECO:0000313" key="11">
    <source>
        <dbReference type="EMBL" id="EAR87424.2"/>
    </source>
</evidence>
<evidence type="ECO:0000256" key="1">
    <source>
        <dbReference type="ARBA" id="ARBA00004127"/>
    </source>
</evidence>
<sequence>MAVLTDVGAYTQIIIFSLIGLGFTALVYFQNKLGHDIEKDLEKQLGNEIVNEQLLGNQQDPSSIASLKKYYLGITVQVQRCAMEFYKSQTFFMSFFALIFSIGFLIWLSQDDRTFMLMIAFALGCTCVAINTLITLKISLASVIRTAILSKEQSIIGFTYFNASAISIATTAVSILTLSILIPSFISVLDDEDTTVQDYTNIFQSILGYALGTAFASLFYREAGGMSCKGILVGRDMIQKSNYQNYDQTVIEVNLNTASIISNIYNNNIISVLDFQTVFTAFLCIYLIVICQSPQVDKDYRGTFYLPLYLVGINLLVAIATTYVTNTSPTIEEEDNQAYEYSIPKETAKQVRLQVLICNIFSFIFLICFPIWIVPDGFTIGSKKLNLVSQENIDCSDAIWALMTGLASQTFLIVYSEVFTSHYFSPVKKIAQIRKDHPKGGFSMTLLTATEYANISQFGIFILFSFTIMLGYLLCGMFGVACAICGLICAPFSLMSVNIFSGFTAEAFEISGVGYLKSMRQKLFGYSWASRNFSIYTQIVTIVAVILTSVLCIGACVFITGDFDIYVWDAYGIFGFLYGGSLAYFIKGIGLSGIKQVAENLKETYQLKKSSDVGSKKSNFKEVDVLVKDQYNSVIMKVAINIFTSIFSIVLIGIFFGNKTLVAFVIGLNLVGVYLCFMSLIVGYSVKNAREYSRDYGKVTDVDEAPIQADITVTACEGIPGTALVTYLVFNTVFVLQGAIKWAQYGYFRKWVDSGELNKLADSTTDGYLSSIKNIPDIISKAFDGEGAE</sequence>
<evidence type="ECO:0000256" key="5">
    <source>
        <dbReference type="ARBA" id="ARBA00022842"/>
    </source>
</evidence>
<evidence type="ECO:0000256" key="3">
    <source>
        <dbReference type="ARBA" id="ARBA00022448"/>
    </source>
</evidence>
<dbReference type="EC" id="7.1.3.1" evidence="2"/>
<organism evidence="11 12">
    <name type="scientific">Tetrahymena thermophila (strain SB210)</name>
    <dbReference type="NCBI Taxonomy" id="312017"/>
    <lineage>
        <taxon>Eukaryota</taxon>
        <taxon>Sar</taxon>
        <taxon>Alveolata</taxon>
        <taxon>Ciliophora</taxon>
        <taxon>Intramacronucleata</taxon>
        <taxon>Oligohymenophorea</taxon>
        <taxon>Hymenostomatida</taxon>
        <taxon>Tetrahymenina</taxon>
        <taxon>Tetrahymenidae</taxon>
        <taxon>Tetrahymena</taxon>
    </lineage>
</organism>
<evidence type="ECO:0000256" key="9">
    <source>
        <dbReference type="ARBA" id="ARBA00023136"/>
    </source>
</evidence>
<feature type="transmembrane region" description="Helical" evidence="10">
    <location>
        <begin position="115"/>
        <end position="134"/>
    </location>
</feature>
<dbReference type="RefSeq" id="XP_001007669.2">
    <property type="nucleotide sequence ID" value="XM_001007669.3"/>
</dbReference>
<keyword evidence="4 10" id="KW-0812">Transmembrane</keyword>
<dbReference type="GO" id="GO:0004427">
    <property type="term" value="F:inorganic diphosphate phosphatase activity"/>
    <property type="evidence" value="ECO:0007669"/>
    <property type="project" value="InterPro"/>
</dbReference>
<dbReference type="EMBL" id="GG662853">
    <property type="protein sequence ID" value="EAR87424.2"/>
    <property type="molecule type" value="Genomic_DNA"/>
</dbReference>
<evidence type="ECO:0000256" key="2">
    <source>
        <dbReference type="ARBA" id="ARBA00013242"/>
    </source>
</evidence>
<keyword evidence="7 10" id="KW-1133">Transmembrane helix</keyword>
<dbReference type="OrthoDB" id="288420at2759"/>
<feature type="transmembrane region" description="Helical" evidence="10">
    <location>
        <begin position="662"/>
        <end position="684"/>
    </location>
</feature>
<dbReference type="PANTHER" id="PTHR31998">
    <property type="entry name" value="K(+)-INSENSITIVE PYROPHOSPHATE-ENERGIZED PROTON PUMP"/>
    <property type="match status" value="1"/>
</dbReference>
<dbReference type="GO" id="GO:0012505">
    <property type="term" value="C:endomembrane system"/>
    <property type="evidence" value="ECO:0007669"/>
    <property type="project" value="UniProtKB-SubCell"/>
</dbReference>
<feature type="transmembrane region" description="Helical" evidence="10">
    <location>
        <begin position="302"/>
        <end position="324"/>
    </location>
</feature>
<feature type="transmembrane region" description="Helical" evidence="10">
    <location>
        <begin position="398"/>
        <end position="419"/>
    </location>
</feature>
<dbReference type="AlphaFoldDB" id="X1W3P9"/>
<evidence type="ECO:0000313" key="12">
    <source>
        <dbReference type="Proteomes" id="UP000009168"/>
    </source>
</evidence>
<keyword evidence="12" id="KW-1185">Reference proteome</keyword>
<evidence type="ECO:0000256" key="7">
    <source>
        <dbReference type="ARBA" id="ARBA00022989"/>
    </source>
</evidence>
<keyword evidence="9 10" id="KW-0472">Membrane</keyword>
<protein>
    <recommendedName>
        <fullName evidence="2">H(+)-exporting diphosphatase</fullName>
        <ecNumber evidence="2">7.1.3.1</ecNumber>
    </recommendedName>
</protein>
<keyword evidence="3" id="KW-0813">Transport</keyword>
<feature type="transmembrane region" description="Helical" evidence="10">
    <location>
        <begin position="460"/>
        <end position="493"/>
    </location>
</feature>
<name>X1W3P9_TETTS</name>
<reference evidence="12" key="1">
    <citation type="journal article" date="2006" name="PLoS Biol.">
        <title>Macronuclear genome sequence of the ciliate Tetrahymena thermophila, a model eukaryote.</title>
        <authorList>
            <person name="Eisen J.A."/>
            <person name="Coyne R.S."/>
            <person name="Wu M."/>
            <person name="Wu D."/>
            <person name="Thiagarajan M."/>
            <person name="Wortman J.R."/>
            <person name="Badger J.H."/>
            <person name="Ren Q."/>
            <person name="Amedeo P."/>
            <person name="Jones K.M."/>
            <person name="Tallon L.J."/>
            <person name="Delcher A.L."/>
            <person name="Salzberg S.L."/>
            <person name="Silva J.C."/>
            <person name="Haas B.J."/>
            <person name="Majoros W.H."/>
            <person name="Farzad M."/>
            <person name="Carlton J.M."/>
            <person name="Smith R.K. Jr."/>
            <person name="Garg J."/>
            <person name="Pearlman R.E."/>
            <person name="Karrer K.M."/>
            <person name="Sun L."/>
            <person name="Manning G."/>
            <person name="Elde N.C."/>
            <person name="Turkewitz A.P."/>
            <person name="Asai D.J."/>
            <person name="Wilkes D.E."/>
            <person name="Wang Y."/>
            <person name="Cai H."/>
            <person name="Collins K."/>
            <person name="Stewart B.A."/>
            <person name="Lee S.R."/>
            <person name="Wilamowska K."/>
            <person name="Weinberg Z."/>
            <person name="Ruzzo W.L."/>
            <person name="Wloga D."/>
            <person name="Gaertig J."/>
            <person name="Frankel J."/>
            <person name="Tsao C.-C."/>
            <person name="Gorovsky M.A."/>
            <person name="Keeling P.J."/>
            <person name="Waller R.F."/>
            <person name="Patron N.J."/>
            <person name="Cherry J.M."/>
            <person name="Stover N.A."/>
            <person name="Krieger C.J."/>
            <person name="del Toro C."/>
            <person name="Ryder H.F."/>
            <person name="Williamson S.C."/>
            <person name="Barbeau R.A."/>
            <person name="Hamilton E.P."/>
            <person name="Orias E."/>
        </authorList>
    </citation>
    <scope>NUCLEOTIDE SEQUENCE [LARGE SCALE GENOMIC DNA]</scope>
    <source>
        <strain evidence="12">SB210</strain>
    </source>
</reference>
<keyword evidence="8" id="KW-0406">Ion transport</keyword>
<feature type="transmembrane region" description="Helical" evidence="10">
    <location>
        <begin position="566"/>
        <end position="586"/>
    </location>
</feature>
<evidence type="ECO:0000256" key="6">
    <source>
        <dbReference type="ARBA" id="ARBA00022967"/>
    </source>
</evidence>
<evidence type="ECO:0000256" key="8">
    <source>
        <dbReference type="ARBA" id="ARBA00023065"/>
    </source>
</evidence>
<dbReference type="InParanoid" id="X1W3P9"/>
<feature type="transmembrane region" description="Helical" evidence="10">
    <location>
        <begin position="269"/>
        <end position="290"/>
    </location>
</feature>
<dbReference type="Pfam" id="PF03030">
    <property type="entry name" value="H_PPase"/>
    <property type="match status" value="1"/>
</dbReference>
<dbReference type="GO" id="GO:0009678">
    <property type="term" value="F:diphosphate hydrolysis-driven proton transmembrane transporter activity"/>
    <property type="evidence" value="ECO:0007669"/>
    <property type="project" value="UniProtKB-EC"/>
</dbReference>
<feature type="transmembrane region" description="Helical" evidence="10">
    <location>
        <begin position="536"/>
        <end position="560"/>
    </location>
</feature>
<proteinExistence type="predicted"/>
<evidence type="ECO:0000256" key="10">
    <source>
        <dbReference type="SAM" id="Phobius"/>
    </source>
</evidence>
<feature type="transmembrane region" description="Helical" evidence="10">
    <location>
        <begin position="12"/>
        <end position="29"/>
    </location>
</feature>
<keyword evidence="6" id="KW-1278">Translocase</keyword>